<proteinExistence type="inferred from homology"/>
<dbReference type="EC" id="2.3.1.-" evidence="14"/>
<comment type="subcellular location">
    <subcellularLocation>
        <location evidence="1 14">Endoplasmic reticulum membrane</location>
        <topology evidence="1 14">Multi-pass membrane protein</topology>
    </subcellularLocation>
</comment>
<evidence type="ECO:0000256" key="13">
    <source>
        <dbReference type="ARBA" id="ARBA00023315"/>
    </source>
</evidence>
<evidence type="ECO:0000256" key="14">
    <source>
        <dbReference type="RuleBase" id="RU367023"/>
    </source>
</evidence>
<reference evidence="15" key="1">
    <citation type="submission" date="2020-06" db="EMBL/GenBank/DDBJ databases">
        <authorList>
            <consortium name="Plant Systems Biology data submission"/>
        </authorList>
    </citation>
    <scope>NUCLEOTIDE SEQUENCE</scope>
    <source>
        <strain evidence="15">D6</strain>
    </source>
</reference>
<keyword evidence="8" id="KW-0319">Glycerol metabolism</keyword>
<keyword evidence="5" id="KW-0444">Lipid biosynthesis</keyword>
<keyword evidence="16" id="KW-1185">Reference proteome</keyword>
<evidence type="ECO:0000256" key="11">
    <source>
        <dbReference type="ARBA" id="ARBA00023098"/>
    </source>
</evidence>
<feature type="transmembrane region" description="Helical" evidence="14">
    <location>
        <begin position="40"/>
        <end position="56"/>
    </location>
</feature>
<sequence>MLLRVTGSSQVQQFLIPLTQSIYTLIDANMVRKIPIPSALIVRGMNLIYTGAYIILKPLGLAPAANAFLSGGLFGLLLLPVTAIYSIVYILREFILPAEGLWHDAVIYSVWGFVVWYLLSIIMDDAHCRVDDTCFRTPQNHFDRQAYELFKELFDYFPITCVPYSEKVTQQLATMDKQYVAGVHPHGIHCFPLTLLASPDTPFDQQFPGLVSGSAKTPKHPFTGLAATIMFKIPVVREFFLVFGYIDASRHVADAALDAGKSIFVVTGGEEESMYATSTGSGGQEDILVLKNRKGFVRLALKHGASLLPIFGVGNNDTFVRYNFAMGFRQWIQKTFKIALPIFHGRFFTPLPYHTPIKVIVGEPIHVPKPTDTNAKPDEKLVNEYHQKYIEALKEIHAKFADRPLRIV</sequence>
<dbReference type="GO" id="GO:0005789">
    <property type="term" value="C:endoplasmic reticulum membrane"/>
    <property type="evidence" value="ECO:0007669"/>
    <property type="project" value="UniProtKB-SubCell"/>
</dbReference>
<comment type="caution">
    <text evidence="15">The sequence shown here is derived from an EMBL/GenBank/DDBJ whole genome shotgun (WGS) entry which is preliminary data.</text>
</comment>
<evidence type="ECO:0000256" key="10">
    <source>
        <dbReference type="ARBA" id="ARBA00022989"/>
    </source>
</evidence>
<dbReference type="OrthoDB" id="264532at2759"/>
<comment type="similarity">
    <text evidence="4 14">Belongs to the diacylglycerol acyltransferase family.</text>
</comment>
<keyword evidence="12 14" id="KW-0472">Membrane</keyword>
<gene>
    <name evidence="15" type="ORF">SEMRO_1_G000750.1</name>
</gene>
<evidence type="ECO:0000313" key="16">
    <source>
        <dbReference type="Proteomes" id="UP001153069"/>
    </source>
</evidence>
<evidence type="ECO:0000256" key="3">
    <source>
        <dbReference type="ARBA" id="ARBA00005189"/>
    </source>
</evidence>
<dbReference type="GO" id="GO:0004144">
    <property type="term" value="F:diacylglycerol O-acyltransferase activity"/>
    <property type="evidence" value="ECO:0007669"/>
    <property type="project" value="TreeGrafter"/>
</dbReference>
<dbReference type="Proteomes" id="UP001153069">
    <property type="component" value="Unassembled WGS sequence"/>
</dbReference>
<evidence type="ECO:0000313" key="15">
    <source>
        <dbReference type="EMBL" id="CAB9496097.1"/>
    </source>
</evidence>
<feature type="transmembrane region" description="Helical" evidence="14">
    <location>
        <begin position="101"/>
        <end position="119"/>
    </location>
</feature>
<evidence type="ECO:0000256" key="6">
    <source>
        <dbReference type="ARBA" id="ARBA00022679"/>
    </source>
</evidence>
<evidence type="ECO:0000256" key="8">
    <source>
        <dbReference type="ARBA" id="ARBA00022798"/>
    </source>
</evidence>
<dbReference type="InterPro" id="IPR007130">
    <property type="entry name" value="DAGAT"/>
</dbReference>
<dbReference type="EMBL" id="CAICTM010000001">
    <property type="protein sequence ID" value="CAB9496097.1"/>
    <property type="molecule type" value="Genomic_DNA"/>
</dbReference>
<keyword evidence="9 14" id="KW-0256">Endoplasmic reticulum</keyword>
<keyword evidence="6 14" id="KW-0808">Transferase</keyword>
<dbReference type="GO" id="GO:0019432">
    <property type="term" value="P:triglyceride biosynthetic process"/>
    <property type="evidence" value="ECO:0007669"/>
    <property type="project" value="TreeGrafter"/>
</dbReference>
<name>A0A9N8D466_9STRA</name>
<dbReference type="Pfam" id="PF03982">
    <property type="entry name" value="DAGAT"/>
    <property type="match status" value="1"/>
</dbReference>
<evidence type="ECO:0000256" key="7">
    <source>
        <dbReference type="ARBA" id="ARBA00022692"/>
    </source>
</evidence>
<feature type="transmembrane region" description="Helical" evidence="14">
    <location>
        <begin position="68"/>
        <end position="89"/>
    </location>
</feature>
<dbReference type="CDD" id="cd07987">
    <property type="entry name" value="LPLAT_MGAT-like"/>
    <property type="match status" value="1"/>
</dbReference>
<evidence type="ECO:0000256" key="9">
    <source>
        <dbReference type="ARBA" id="ARBA00022824"/>
    </source>
</evidence>
<evidence type="ECO:0000256" key="2">
    <source>
        <dbReference type="ARBA" id="ARBA00004771"/>
    </source>
</evidence>
<comment type="pathway">
    <text evidence="3">Lipid metabolism.</text>
</comment>
<evidence type="ECO:0000256" key="1">
    <source>
        <dbReference type="ARBA" id="ARBA00004477"/>
    </source>
</evidence>
<protein>
    <recommendedName>
        <fullName evidence="14">Acyltransferase</fullName>
        <ecNumber evidence="14">2.3.1.-</ecNumber>
    </recommendedName>
</protein>
<accession>A0A9N8D466</accession>
<dbReference type="SUPFAM" id="SSF69593">
    <property type="entry name" value="Glycerol-3-phosphate (1)-acyltransferase"/>
    <property type="match status" value="1"/>
</dbReference>
<keyword evidence="13 15" id="KW-0012">Acyltransferase</keyword>
<evidence type="ECO:0000256" key="5">
    <source>
        <dbReference type="ARBA" id="ARBA00022516"/>
    </source>
</evidence>
<dbReference type="GO" id="GO:0006071">
    <property type="term" value="P:glycerol metabolic process"/>
    <property type="evidence" value="ECO:0007669"/>
    <property type="project" value="UniProtKB-KW"/>
</dbReference>
<evidence type="ECO:0000256" key="4">
    <source>
        <dbReference type="ARBA" id="ARBA00005420"/>
    </source>
</evidence>
<keyword evidence="7 14" id="KW-0812">Transmembrane</keyword>
<keyword evidence="11" id="KW-0443">Lipid metabolism</keyword>
<comment type="pathway">
    <text evidence="2">Glycerolipid metabolism; triacylglycerol biosynthesis.</text>
</comment>
<evidence type="ECO:0000256" key="12">
    <source>
        <dbReference type="ARBA" id="ARBA00023136"/>
    </source>
</evidence>
<keyword evidence="10 14" id="KW-1133">Transmembrane helix</keyword>
<dbReference type="PANTHER" id="PTHR12317:SF0">
    <property type="entry name" value="ACYLTRANSFERASE"/>
    <property type="match status" value="1"/>
</dbReference>
<dbReference type="AlphaFoldDB" id="A0A9N8D466"/>
<organism evidence="15 16">
    <name type="scientific">Seminavis robusta</name>
    <dbReference type="NCBI Taxonomy" id="568900"/>
    <lineage>
        <taxon>Eukaryota</taxon>
        <taxon>Sar</taxon>
        <taxon>Stramenopiles</taxon>
        <taxon>Ochrophyta</taxon>
        <taxon>Bacillariophyta</taxon>
        <taxon>Bacillariophyceae</taxon>
        <taxon>Bacillariophycidae</taxon>
        <taxon>Naviculales</taxon>
        <taxon>Naviculaceae</taxon>
        <taxon>Seminavis</taxon>
    </lineage>
</organism>
<dbReference type="PANTHER" id="PTHR12317">
    <property type="entry name" value="DIACYLGLYCEROL O-ACYLTRANSFERASE"/>
    <property type="match status" value="1"/>
</dbReference>